<evidence type="ECO:0000313" key="3">
    <source>
        <dbReference type="EMBL" id="CRH01193.1"/>
    </source>
</evidence>
<dbReference type="EMBL" id="LN835307">
    <property type="protein sequence ID" value="CRH01193.1"/>
    <property type="molecule type" value="Genomic_DNA"/>
</dbReference>
<dbReference type="VEuPathDB" id="PlasmoDB:PRELSG_1207600"/>
<dbReference type="AlphaFoldDB" id="A0A1J1HC92"/>
<organism evidence="3 4">
    <name type="scientific">Plasmodium relictum</name>
    <dbReference type="NCBI Taxonomy" id="85471"/>
    <lineage>
        <taxon>Eukaryota</taxon>
        <taxon>Sar</taxon>
        <taxon>Alveolata</taxon>
        <taxon>Apicomplexa</taxon>
        <taxon>Aconoidasida</taxon>
        <taxon>Haemosporida</taxon>
        <taxon>Plasmodiidae</taxon>
        <taxon>Plasmodium</taxon>
        <taxon>Plasmodium (Haemamoeba)</taxon>
    </lineage>
</organism>
<dbReference type="OrthoDB" id="372547at2759"/>
<sequence length="198" mass="23461">MQKYILFQNISNNIYNFESYGNAITSITFIASSITFFFFMLSIAFVNIFPYDQDDNYVDININVKDEKKAMTYLYIQKVTFPSSNSEIDKSDSDISDDSSDFGNEKINEVTENKEKDIKDKEVEEINKNEKEEQEKAKEKEDEQMEEKELKKKNTKDKEDKISKKKDEEEDKKEGEKEDEKEDEDEEKQNKIKRIVIQ</sequence>
<gene>
    <name evidence="3" type="ORF">PRELSG_1207600</name>
</gene>
<accession>A0A1J1HC92</accession>
<dbReference type="KEGG" id="prel:PRELSG_1207600"/>
<proteinExistence type="predicted"/>
<feature type="region of interest" description="Disordered" evidence="1">
    <location>
        <begin position="85"/>
        <end position="198"/>
    </location>
</feature>
<name>A0A1J1HC92_PLARL</name>
<evidence type="ECO:0000256" key="1">
    <source>
        <dbReference type="SAM" id="MobiDB-lite"/>
    </source>
</evidence>
<evidence type="ECO:0000313" key="4">
    <source>
        <dbReference type="Proteomes" id="UP000220158"/>
    </source>
</evidence>
<dbReference type="OMA" id="FVNIFPY"/>
<protein>
    <submittedName>
        <fullName evidence="3">Uncharacterized protein</fullName>
    </submittedName>
</protein>
<evidence type="ECO:0000256" key="2">
    <source>
        <dbReference type="SAM" id="Phobius"/>
    </source>
</evidence>
<dbReference type="RefSeq" id="XP_028534194.1">
    <property type="nucleotide sequence ID" value="XM_028677846.1"/>
</dbReference>
<keyword evidence="2" id="KW-0812">Transmembrane</keyword>
<keyword evidence="4" id="KW-1185">Reference proteome</keyword>
<dbReference type="GeneID" id="39737320"/>
<dbReference type="Proteomes" id="UP000220158">
    <property type="component" value="Chromosome 12"/>
</dbReference>
<reference evidence="3 4" key="1">
    <citation type="submission" date="2015-04" db="EMBL/GenBank/DDBJ databases">
        <authorList>
            <consortium name="Pathogen Informatics"/>
        </authorList>
    </citation>
    <scope>NUCLEOTIDE SEQUENCE [LARGE SCALE GENOMIC DNA]</scope>
    <source>
        <strain evidence="3 4">SGS1</strain>
    </source>
</reference>
<keyword evidence="2" id="KW-0472">Membrane</keyword>
<feature type="compositionally biased region" description="Basic and acidic residues" evidence="1">
    <location>
        <begin position="103"/>
        <end position="178"/>
    </location>
</feature>
<feature type="transmembrane region" description="Helical" evidence="2">
    <location>
        <begin position="20"/>
        <end position="46"/>
    </location>
</feature>
<keyword evidence="2" id="KW-1133">Transmembrane helix</keyword>